<dbReference type="Proteomes" id="UP000324800">
    <property type="component" value="Unassembled WGS sequence"/>
</dbReference>
<gene>
    <name evidence="2" type="ORF">EZS28_011083</name>
</gene>
<comment type="caution">
    <text evidence="2">The sequence shown here is derived from an EMBL/GenBank/DDBJ whole genome shotgun (WGS) entry which is preliminary data.</text>
</comment>
<evidence type="ECO:0000313" key="2">
    <source>
        <dbReference type="EMBL" id="KAA6393391.1"/>
    </source>
</evidence>
<sequence>MDEHEEKQICAKVIVFNKDYQGLGGEQSEGDSDGVGTDEFSESDKSNTTDLGTNESEEEDNDEEDCGTGIVYWRNLGAGDVANESGICVCRLESCVWNVTN</sequence>
<dbReference type="EMBL" id="SNRW01002245">
    <property type="protein sequence ID" value="KAA6393391.1"/>
    <property type="molecule type" value="Genomic_DNA"/>
</dbReference>
<protein>
    <submittedName>
        <fullName evidence="2">Uncharacterized protein</fullName>
    </submittedName>
</protein>
<name>A0A5J4WEV0_9EUKA</name>
<feature type="compositionally biased region" description="Acidic residues" evidence="1">
    <location>
        <begin position="55"/>
        <end position="66"/>
    </location>
</feature>
<evidence type="ECO:0000313" key="3">
    <source>
        <dbReference type="Proteomes" id="UP000324800"/>
    </source>
</evidence>
<organism evidence="2 3">
    <name type="scientific">Streblomastix strix</name>
    <dbReference type="NCBI Taxonomy" id="222440"/>
    <lineage>
        <taxon>Eukaryota</taxon>
        <taxon>Metamonada</taxon>
        <taxon>Preaxostyla</taxon>
        <taxon>Oxymonadida</taxon>
        <taxon>Streblomastigidae</taxon>
        <taxon>Streblomastix</taxon>
    </lineage>
</organism>
<dbReference type="AlphaFoldDB" id="A0A5J4WEV0"/>
<evidence type="ECO:0000256" key="1">
    <source>
        <dbReference type="SAM" id="MobiDB-lite"/>
    </source>
</evidence>
<proteinExistence type="predicted"/>
<feature type="region of interest" description="Disordered" evidence="1">
    <location>
        <begin position="22"/>
        <end position="66"/>
    </location>
</feature>
<reference evidence="2 3" key="1">
    <citation type="submission" date="2019-03" db="EMBL/GenBank/DDBJ databases">
        <title>Single cell metagenomics reveals metabolic interactions within the superorganism composed of flagellate Streblomastix strix and complex community of Bacteroidetes bacteria on its surface.</title>
        <authorList>
            <person name="Treitli S.C."/>
            <person name="Kolisko M."/>
            <person name="Husnik F."/>
            <person name="Keeling P."/>
            <person name="Hampl V."/>
        </authorList>
    </citation>
    <scope>NUCLEOTIDE SEQUENCE [LARGE SCALE GENOMIC DNA]</scope>
    <source>
        <strain evidence="2">ST1C</strain>
    </source>
</reference>
<accession>A0A5J4WEV0</accession>